<dbReference type="AlphaFoldDB" id="A0A7J4IWT9"/>
<proteinExistence type="inferred from homology"/>
<comment type="similarity">
    <text evidence="2">Belongs to the TspO/BZRP family.</text>
</comment>
<dbReference type="GO" id="GO:0016020">
    <property type="term" value="C:membrane"/>
    <property type="evidence" value="ECO:0007669"/>
    <property type="project" value="UniProtKB-SubCell"/>
</dbReference>
<evidence type="ECO:0000256" key="5">
    <source>
        <dbReference type="ARBA" id="ARBA00023136"/>
    </source>
</evidence>
<dbReference type="Proteomes" id="UP000565078">
    <property type="component" value="Unassembled WGS sequence"/>
</dbReference>
<comment type="subcellular location">
    <subcellularLocation>
        <location evidence="1">Membrane</location>
        <topology evidence="1">Multi-pass membrane protein</topology>
    </subcellularLocation>
</comment>
<dbReference type="PANTHER" id="PTHR10057:SF0">
    <property type="entry name" value="TRANSLOCATOR PROTEIN"/>
    <property type="match status" value="1"/>
</dbReference>
<dbReference type="EMBL" id="DUGC01000069">
    <property type="protein sequence ID" value="HIH09908.1"/>
    <property type="molecule type" value="Genomic_DNA"/>
</dbReference>
<name>A0A7J4IWT9_9ARCH</name>
<comment type="caution">
    <text evidence="7">The sequence shown here is derived from an EMBL/GenBank/DDBJ whole genome shotgun (WGS) entry which is preliminary data.</text>
</comment>
<dbReference type="PANTHER" id="PTHR10057">
    <property type="entry name" value="PERIPHERAL-TYPE BENZODIAZEPINE RECEPTOR"/>
    <property type="match status" value="1"/>
</dbReference>
<dbReference type="PIRSF" id="PIRSF005859">
    <property type="entry name" value="PBR"/>
    <property type="match status" value="1"/>
</dbReference>
<dbReference type="InterPro" id="IPR004307">
    <property type="entry name" value="TspO_MBR"/>
</dbReference>
<organism evidence="7 8">
    <name type="scientific">Candidatus Iainarchaeum sp</name>
    <dbReference type="NCBI Taxonomy" id="3101447"/>
    <lineage>
        <taxon>Archaea</taxon>
        <taxon>Candidatus Iainarchaeota</taxon>
        <taxon>Candidatus Iainarchaeia</taxon>
        <taxon>Candidatus Iainarchaeales</taxon>
        <taxon>Candidatus Iainarchaeaceae</taxon>
        <taxon>Candidatus Iainarchaeum</taxon>
    </lineage>
</organism>
<evidence type="ECO:0000313" key="8">
    <source>
        <dbReference type="Proteomes" id="UP000565078"/>
    </source>
</evidence>
<evidence type="ECO:0000256" key="2">
    <source>
        <dbReference type="ARBA" id="ARBA00007524"/>
    </source>
</evidence>
<protein>
    <submittedName>
        <fullName evidence="7">Tryptophan-rich sensory protein</fullName>
    </submittedName>
</protein>
<keyword evidence="4 6" id="KW-1133">Transmembrane helix</keyword>
<evidence type="ECO:0000256" key="1">
    <source>
        <dbReference type="ARBA" id="ARBA00004141"/>
    </source>
</evidence>
<dbReference type="Pfam" id="PF03073">
    <property type="entry name" value="TspO_MBR"/>
    <property type="match status" value="1"/>
</dbReference>
<keyword evidence="3 6" id="KW-0812">Transmembrane</keyword>
<evidence type="ECO:0000256" key="4">
    <source>
        <dbReference type="ARBA" id="ARBA00022989"/>
    </source>
</evidence>
<keyword evidence="5 6" id="KW-0472">Membrane</keyword>
<gene>
    <name evidence="7" type="ORF">HA254_04525</name>
</gene>
<sequence>MQQIKWKRLIASIFICELAGITGAVFTIPSIPQWYGALAKPVLTPPAWVFSPVWTLLYALMGVALYLMWNTAGEKQKSRNTILVFGLQLALNVLWSIAFFGLHNILAALAVIGLLWLSIAATIALFYRISRPAGLILLPYLLWVSFAAYLNYMIWALNA</sequence>
<evidence type="ECO:0000313" key="7">
    <source>
        <dbReference type="EMBL" id="HIH09908.1"/>
    </source>
</evidence>
<dbReference type="InterPro" id="IPR038330">
    <property type="entry name" value="TspO/MBR-related_sf"/>
</dbReference>
<feature type="transmembrane region" description="Helical" evidence="6">
    <location>
        <begin position="106"/>
        <end position="127"/>
    </location>
</feature>
<evidence type="ECO:0000256" key="3">
    <source>
        <dbReference type="ARBA" id="ARBA00022692"/>
    </source>
</evidence>
<feature type="transmembrane region" description="Helical" evidence="6">
    <location>
        <begin position="81"/>
        <end position="100"/>
    </location>
</feature>
<dbReference type="CDD" id="cd15904">
    <property type="entry name" value="TSPO_MBR"/>
    <property type="match status" value="1"/>
</dbReference>
<feature type="transmembrane region" description="Helical" evidence="6">
    <location>
        <begin position="134"/>
        <end position="155"/>
    </location>
</feature>
<reference evidence="8" key="1">
    <citation type="journal article" date="2020" name="bioRxiv">
        <title>A rank-normalized archaeal taxonomy based on genome phylogeny resolves widespread incomplete and uneven classifications.</title>
        <authorList>
            <person name="Rinke C."/>
            <person name="Chuvochina M."/>
            <person name="Mussig A.J."/>
            <person name="Chaumeil P.-A."/>
            <person name="Waite D.W."/>
            <person name="Whitman W.B."/>
            <person name="Parks D.H."/>
            <person name="Hugenholtz P."/>
        </authorList>
    </citation>
    <scope>NUCLEOTIDE SEQUENCE [LARGE SCALE GENOMIC DNA]</scope>
</reference>
<dbReference type="FunFam" id="1.20.1260.100:FF:000001">
    <property type="entry name" value="translocator protein 2"/>
    <property type="match status" value="1"/>
</dbReference>
<evidence type="ECO:0000256" key="6">
    <source>
        <dbReference type="SAM" id="Phobius"/>
    </source>
</evidence>
<feature type="transmembrane region" description="Helical" evidence="6">
    <location>
        <begin position="48"/>
        <end position="69"/>
    </location>
</feature>
<dbReference type="Gene3D" id="1.20.1260.100">
    <property type="entry name" value="TspO/MBR protein"/>
    <property type="match status" value="1"/>
</dbReference>
<dbReference type="GO" id="GO:0033013">
    <property type="term" value="P:tetrapyrrole metabolic process"/>
    <property type="evidence" value="ECO:0007669"/>
    <property type="project" value="UniProtKB-ARBA"/>
</dbReference>
<feature type="transmembrane region" description="Helical" evidence="6">
    <location>
        <begin position="9"/>
        <end position="28"/>
    </location>
</feature>
<accession>A0A7J4IWT9</accession>